<evidence type="ECO:0000313" key="3">
    <source>
        <dbReference type="Proteomes" id="UP000024635"/>
    </source>
</evidence>
<keyword evidence="3" id="KW-1185">Reference proteome</keyword>
<feature type="compositionally biased region" description="Basic and acidic residues" evidence="1">
    <location>
        <begin position="36"/>
        <end position="53"/>
    </location>
</feature>
<evidence type="ECO:0000313" key="2">
    <source>
        <dbReference type="EMBL" id="EYC16061.1"/>
    </source>
</evidence>
<sequence>MFEDLGKILRKSYLVRLTAPNTVGDDNVRNSSSSVTDEHTCDENGRLPCKKELEDDSREDGDKKNNDDGPSFDDLIASFTSDIDAFAETVDDLENISESVQCLMRNLVNGDGRPVGAWKDLC</sequence>
<dbReference type="OrthoDB" id="5852102at2759"/>
<accession>A0A016UMD7</accession>
<name>A0A016UMD7_9BILA</name>
<organism evidence="2 3">
    <name type="scientific">Ancylostoma ceylanicum</name>
    <dbReference type="NCBI Taxonomy" id="53326"/>
    <lineage>
        <taxon>Eukaryota</taxon>
        <taxon>Metazoa</taxon>
        <taxon>Ecdysozoa</taxon>
        <taxon>Nematoda</taxon>
        <taxon>Chromadorea</taxon>
        <taxon>Rhabditida</taxon>
        <taxon>Rhabditina</taxon>
        <taxon>Rhabditomorpha</taxon>
        <taxon>Strongyloidea</taxon>
        <taxon>Ancylostomatidae</taxon>
        <taxon>Ancylostomatinae</taxon>
        <taxon>Ancylostoma</taxon>
    </lineage>
</organism>
<proteinExistence type="predicted"/>
<dbReference type="Proteomes" id="UP000024635">
    <property type="component" value="Unassembled WGS sequence"/>
</dbReference>
<reference evidence="3" key="1">
    <citation type="journal article" date="2015" name="Nat. Genet.">
        <title>The genome and transcriptome of the zoonotic hookworm Ancylostoma ceylanicum identify infection-specific gene families.</title>
        <authorList>
            <person name="Schwarz E.M."/>
            <person name="Hu Y."/>
            <person name="Antoshechkin I."/>
            <person name="Miller M.M."/>
            <person name="Sternberg P.W."/>
            <person name="Aroian R.V."/>
        </authorList>
    </citation>
    <scope>NUCLEOTIDE SEQUENCE</scope>
    <source>
        <strain evidence="3">HY135</strain>
    </source>
</reference>
<feature type="region of interest" description="Disordered" evidence="1">
    <location>
        <begin position="21"/>
        <end position="72"/>
    </location>
</feature>
<dbReference type="EMBL" id="JARK01001371">
    <property type="protein sequence ID" value="EYC16061.1"/>
    <property type="molecule type" value="Genomic_DNA"/>
</dbReference>
<comment type="caution">
    <text evidence="2">The sequence shown here is derived from an EMBL/GenBank/DDBJ whole genome shotgun (WGS) entry which is preliminary data.</text>
</comment>
<gene>
    <name evidence="2" type="primary">Acey_s0035.g3125</name>
    <name evidence="2" type="ORF">Y032_0035g3125</name>
</gene>
<dbReference type="AlphaFoldDB" id="A0A016UMD7"/>
<evidence type="ECO:0000256" key="1">
    <source>
        <dbReference type="SAM" id="MobiDB-lite"/>
    </source>
</evidence>
<protein>
    <submittedName>
        <fullName evidence="2">Uncharacterized protein</fullName>
    </submittedName>
</protein>